<evidence type="ECO:0000256" key="7">
    <source>
        <dbReference type="ARBA" id="ARBA00024735"/>
    </source>
</evidence>
<proteinExistence type="predicted"/>
<evidence type="ECO:0000259" key="10">
    <source>
        <dbReference type="PROSITE" id="PS50110"/>
    </source>
</evidence>
<evidence type="ECO:0000313" key="12">
    <source>
        <dbReference type="EMBL" id="PWW81352.1"/>
    </source>
</evidence>
<keyword evidence="13" id="KW-1185">Reference proteome</keyword>
<dbReference type="PROSITE" id="PS50110">
    <property type="entry name" value="RESPONSE_REGULATORY"/>
    <property type="match status" value="1"/>
</dbReference>
<dbReference type="AlphaFoldDB" id="A0A317T3Q9"/>
<accession>A0A317T3Q9</accession>
<organism evidence="12 13">
    <name type="scientific">Prosthecochloris marina</name>
    <dbReference type="NCBI Taxonomy" id="2017681"/>
    <lineage>
        <taxon>Bacteria</taxon>
        <taxon>Pseudomonadati</taxon>
        <taxon>Chlorobiota</taxon>
        <taxon>Chlorobiia</taxon>
        <taxon>Chlorobiales</taxon>
        <taxon>Chlorobiaceae</taxon>
        <taxon>Prosthecochloris</taxon>
    </lineage>
</organism>
<dbReference type="Gene3D" id="3.40.50.2300">
    <property type="match status" value="1"/>
</dbReference>
<feature type="DNA-binding region" description="OmpR/PhoB-type" evidence="9">
    <location>
        <begin position="132"/>
        <end position="228"/>
    </location>
</feature>
<dbReference type="GO" id="GO:0005829">
    <property type="term" value="C:cytosol"/>
    <property type="evidence" value="ECO:0007669"/>
    <property type="project" value="TreeGrafter"/>
</dbReference>
<dbReference type="InterPro" id="IPR011006">
    <property type="entry name" value="CheY-like_superfamily"/>
</dbReference>
<dbReference type="Pfam" id="PF00486">
    <property type="entry name" value="Trans_reg_C"/>
    <property type="match status" value="1"/>
</dbReference>
<dbReference type="Gene3D" id="1.10.10.10">
    <property type="entry name" value="Winged helix-like DNA-binding domain superfamily/Winged helix DNA-binding domain"/>
    <property type="match status" value="1"/>
</dbReference>
<dbReference type="GO" id="GO:0000976">
    <property type="term" value="F:transcription cis-regulatory region binding"/>
    <property type="evidence" value="ECO:0007669"/>
    <property type="project" value="TreeGrafter"/>
</dbReference>
<dbReference type="PANTHER" id="PTHR48111">
    <property type="entry name" value="REGULATOR OF RPOS"/>
    <property type="match status" value="1"/>
</dbReference>
<evidence type="ECO:0000256" key="8">
    <source>
        <dbReference type="PROSITE-ProRule" id="PRU00169"/>
    </source>
</evidence>
<gene>
    <name evidence="12" type="ORF">CR164_09945</name>
</gene>
<dbReference type="GO" id="GO:0006355">
    <property type="term" value="P:regulation of DNA-templated transcription"/>
    <property type="evidence" value="ECO:0007669"/>
    <property type="project" value="InterPro"/>
</dbReference>
<evidence type="ECO:0000256" key="2">
    <source>
        <dbReference type="ARBA" id="ARBA00022553"/>
    </source>
</evidence>
<dbReference type="InterPro" id="IPR016032">
    <property type="entry name" value="Sig_transdc_resp-reg_C-effctor"/>
</dbReference>
<dbReference type="PROSITE" id="PS51755">
    <property type="entry name" value="OMPR_PHOB"/>
    <property type="match status" value="1"/>
</dbReference>
<dbReference type="GO" id="GO:0032993">
    <property type="term" value="C:protein-DNA complex"/>
    <property type="evidence" value="ECO:0007669"/>
    <property type="project" value="TreeGrafter"/>
</dbReference>
<dbReference type="InterPro" id="IPR036388">
    <property type="entry name" value="WH-like_DNA-bd_sf"/>
</dbReference>
<comment type="function">
    <text evidence="7">This protein is a positive regulator for the phosphate regulon. Transcription of this operon is positively regulated by PhoB and PhoR when phosphate is limited.</text>
</comment>
<dbReference type="FunFam" id="1.10.10.10:FF:000018">
    <property type="entry name" value="DNA-binding response regulator ResD"/>
    <property type="match status" value="1"/>
</dbReference>
<dbReference type="SUPFAM" id="SSF52172">
    <property type="entry name" value="CheY-like"/>
    <property type="match status" value="1"/>
</dbReference>
<evidence type="ECO:0000256" key="1">
    <source>
        <dbReference type="ARBA" id="ARBA00013332"/>
    </source>
</evidence>
<keyword evidence="3" id="KW-0902">Two-component regulatory system</keyword>
<comment type="caution">
    <text evidence="12">The sequence shown here is derived from an EMBL/GenBank/DDBJ whole genome shotgun (WGS) entry which is preliminary data.</text>
</comment>
<sequence length="236" mass="27096">MPEPLILVVEDDRNLAKLLKYNLEKASYKCFLAESGEDALQLLAERDVDLVLLDIMLPGIDGFEVCRRIRQHQLFRDLPIVMLTAKGEEIDKVLGFELGIDDYVVKPFSPRELNLRIRAILKRDRRGKRDTREVMKCEGLEVDIAKHSVKLNGKEITLTLMEFKLLAVLLKRRGQAQSRETLLSDVWDVDKTINTRTIDTHITRLREKLGKTGKLIKTVRGLGYKLEDSREGGEKN</sequence>
<dbReference type="OrthoDB" id="9790442at2"/>
<dbReference type="GO" id="GO:0000156">
    <property type="term" value="F:phosphorelay response regulator activity"/>
    <property type="evidence" value="ECO:0007669"/>
    <property type="project" value="TreeGrafter"/>
</dbReference>
<keyword evidence="6" id="KW-0804">Transcription</keyword>
<protein>
    <recommendedName>
        <fullName evidence="1">Phosphate regulon transcriptional regulatory protein PhoB</fullName>
    </recommendedName>
</protein>
<dbReference type="InterPro" id="IPR001867">
    <property type="entry name" value="OmpR/PhoB-type_DNA-bd"/>
</dbReference>
<dbReference type="PANTHER" id="PTHR48111:SF21">
    <property type="entry name" value="DNA-BINDING DUAL MASTER TRANSCRIPTIONAL REGULATOR RPAA"/>
    <property type="match status" value="1"/>
</dbReference>
<feature type="modified residue" description="4-aspartylphosphate" evidence="8">
    <location>
        <position position="54"/>
    </location>
</feature>
<evidence type="ECO:0000256" key="5">
    <source>
        <dbReference type="ARBA" id="ARBA00023125"/>
    </source>
</evidence>
<evidence type="ECO:0000256" key="4">
    <source>
        <dbReference type="ARBA" id="ARBA00023015"/>
    </source>
</evidence>
<dbReference type="SUPFAM" id="SSF46894">
    <property type="entry name" value="C-terminal effector domain of the bipartite response regulators"/>
    <property type="match status" value="1"/>
</dbReference>
<evidence type="ECO:0000256" key="9">
    <source>
        <dbReference type="PROSITE-ProRule" id="PRU01091"/>
    </source>
</evidence>
<evidence type="ECO:0000313" key="13">
    <source>
        <dbReference type="Proteomes" id="UP000246278"/>
    </source>
</evidence>
<dbReference type="Proteomes" id="UP000246278">
    <property type="component" value="Unassembled WGS sequence"/>
</dbReference>
<reference evidence="13" key="1">
    <citation type="submission" date="2017-10" db="EMBL/GenBank/DDBJ databases">
        <authorList>
            <person name="Gaisin V.A."/>
            <person name="Rysina M.S."/>
            <person name="Grouzdev D.S."/>
        </authorList>
    </citation>
    <scope>NUCLEOTIDE SEQUENCE [LARGE SCALE GENOMIC DNA]</scope>
    <source>
        <strain evidence="13">V1</strain>
    </source>
</reference>
<evidence type="ECO:0000256" key="3">
    <source>
        <dbReference type="ARBA" id="ARBA00023012"/>
    </source>
</evidence>
<dbReference type="SMART" id="SM00862">
    <property type="entry name" value="Trans_reg_C"/>
    <property type="match status" value="1"/>
</dbReference>
<dbReference type="InterPro" id="IPR001789">
    <property type="entry name" value="Sig_transdc_resp-reg_receiver"/>
</dbReference>
<dbReference type="Pfam" id="PF00072">
    <property type="entry name" value="Response_reg"/>
    <property type="match status" value="1"/>
</dbReference>
<dbReference type="CDD" id="cd00383">
    <property type="entry name" value="trans_reg_C"/>
    <property type="match status" value="1"/>
</dbReference>
<keyword evidence="4" id="KW-0805">Transcription regulation</keyword>
<name>A0A317T3Q9_9CHLB</name>
<feature type="domain" description="OmpR/PhoB-type" evidence="11">
    <location>
        <begin position="132"/>
        <end position="228"/>
    </location>
</feature>
<dbReference type="Gene3D" id="6.10.250.690">
    <property type="match status" value="1"/>
</dbReference>
<dbReference type="FunFam" id="3.40.50.2300:FF:000001">
    <property type="entry name" value="DNA-binding response regulator PhoB"/>
    <property type="match status" value="1"/>
</dbReference>
<evidence type="ECO:0000259" key="11">
    <source>
        <dbReference type="PROSITE" id="PS51755"/>
    </source>
</evidence>
<keyword evidence="5 9" id="KW-0238">DNA-binding</keyword>
<feature type="domain" description="Response regulatory" evidence="10">
    <location>
        <begin position="5"/>
        <end position="121"/>
    </location>
</feature>
<evidence type="ECO:0000256" key="6">
    <source>
        <dbReference type="ARBA" id="ARBA00023163"/>
    </source>
</evidence>
<dbReference type="SMART" id="SM00448">
    <property type="entry name" value="REC"/>
    <property type="match status" value="1"/>
</dbReference>
<dbReference type="InterPro" id="IPR039420">
    <property type="entry name" value="WalR-like"/>
</dbReference>
<keyword evidence="2 8" id="KW-0597">Phosphoprotein</keyword>
<dbReference type="RefSeq" id="WP_110023847.1">
    <property type="nucleotide sequence ID" value="NZ_PDNZ01000007.1"/>
</dbReference>
<dbReference type="EMBL" id="PDNZ01000007">
    <property type="protein sequence ID" value="PWW81352.1"/>
    <property type="molecule type" value="Genomic_DNA"/>
</dbReference>